<keyword evidence="3" id="KW-1185">Reference proteome</keyword>
<accession>A0A914AR62</accession>
<proteinExistence type="predicted"/>
<dbReference type="RefSeq" id="XP_038065881.1">
    <property type="nucleotide sequence ID" value="XM_038209953.1"/>
</dbReference>
<protein>
    <submittedName>
        <fullName evidence="2">Uncharacterized protein</fullName>
    </submittedName>
</protein>
<dbReference type="GeneID" id="119735975"/>
<feature type="compositionally biased region" description="Polar residues" evidence="1">
    <location>
        <begin position="100"/>
        <end position="110"/>
    </location>
</feature>
<dbReference type="EnsemblMetazoa" id="XM_038209953.1">
    <property type="protein sequence ID" value="XP_038065881.1"/>
    <property type="gene ID" value="LOC119735975"/>
</dbReference>
<organism evidence="2 3">
    <name type="scientific">Patiria miniata</name>
    <name type="common">Bat star</name>
    <name type="synonym">Asterina miniata</name>
    <dbReference type="NCBI Taxonomy" id="46514"/>
    <lineage>
        <taxon>Eukaryota</taxon>
        <taxon>Metazoa</taxon>
        <taxon>Echinodermata</taxon>
        <taxon>Eleutherozoa</taxon>
        <taxon>Asterozoa</taxon>
        <taxon>Asteroidea</taxon>
        <taxon>Valvatacea</taxon>
        <taxon>Valvatida</taxon>
        <taxon>Asterinidae</taxon>
        <taxon>Patiria</taxon>
    </lineage>
</organism>
<dbReference type="Proteomes" id="UP000887568">
    <property type="component" value="Unplaced"/>
</dbReference>
<dbReference type="AlphaFoldDB" id="A0A914AR62"/>
<feature type="compositionally biased region" description="Basic and acidic residues" evidence="1">
    <location>
        <begin position="184"/>
        <end position="195"/>
    </location>
</feature>
<feature type="region of interest" description="Disordered" evidence="1">
    <location>
        <begin position="100"/>
        <end position="195"/>
    </location>
</feature>
<sequence>MAAQEVPGFLDNLIQGTVIEARAKFRVLDPKSGKRYNVKIKEKRPKWYQLCFNCLLRKLHFKKRNHSSCHTLGETDSEPLRPTHENLTDISAIEDQLTTDSADGSINDNHTPTDQDQRGETEVVVHPTPDACDSDGQWYDVPRPSHQEGETSDIDQEYNYEAVEISDIKAGSDGSSDVTPSPQPREEKAEKSTTVETNLRHDVVNEIVVYTPDGEDLSGNADDYYEHKISKRYQQLICRPCNPESEIGELNLPSRCIQAD</sequence>
<feature type="compositionally biased region" description="Basic and acidic residues" evidence="1">
    <location>
        <begin position="111"/>
        <end position="123"/>
    </location>
</feature>
<reference evidence="2" key="1">
    <citation type="submission" date="2022-11" db="UniProtKB">
        <authorList>
            <consortium name="EnsemblMetazoa"/>
        </authorList>
    </citation>
    <scope>IDENTIFICATION</scope>
</reference>
<evidence type="ECO:0000313" key="3">
    <source>
        <dbReference type="Proteomes" id="UP000887568"/>
    </source>
</evidence>
<evidence type="ECO:0000313" key="2">
    <source>
        <dbReference type="EnsemblMetazoa" id="XP_038065881.1"/>
    </source>
</evidence>
<evidence type="ECO:0000256" key="1">
    <source>
        <dbReference type="SAM" id="MobiDB-lite"/>
    </source>
</evidence>
<name>A0A914AR62_PATMI</name>